<reference evidence="2 3" key="1">
    <citation type="submission" date="2018-11" db="EMBL/GenBank/DDBJ databases">
        <authorList>
            <person name="Lopez-Roques C."/>
            <person name="Donnadieu C."/>
            <person name="Bouchez O."/>
            <person name="Klopp C."/>
            <person name="Cabau C."/>
            <person name="Zahm M."/>
        </authorList>
    </citation>
    <scope>NUCLEOTIDE SEQUENCE [LARGE SCALE GENOMIC DNA]</scope>
    <source>
        <strain evidence="2">RS831</strain>
        <tissue evidence="2">Whole body</tissue>
    </source>
</reference>
<dbReference type="AlphaFoldDB" id="A0A437CJ88"/>
<dbReference type="EMBL" id="CM012452">
    <property type="protein sequence ID" value="RVE62766.1"/>
    <property type="molecule type" value="Genomic_DNA"/>
</dbReference>
<evidence type="ECO:0000313" key="2">
    <source>
        <dbReference type="EMBL" id="RVE62766.1"/>
    </source>
</evidence>
<proteinExistence type="predicted"/>
<dbReference type="Proteomes" id="UP000283210">
    <property type="component" value="Chromosome 16"/>
</dbReference>
<keyword evidence="3" id="KW-1185">Reference proteome</keyword>
<evidence type="ECO:0000313" key="3">
    <source>
        <dbReference type="Proteomes" id="UP000283210"/>
    </source>
</evidence>
<organism evidence="2 3">
    <name type="scientific">Oryzias javanicus</name>
    <name type="common">Javanese ricefish</name>
    <name type="synonym">Aplocheilus javanicus</name>
    <dbReference type="NCBI Taxonomy" id="123683"/>
    <lineage>
        <taxon>Eukaryota</taxon>
        <taxon>Metazoa</taxon>
        <taxon>Chordata</taxon>
        <taxon>Craniata</taxon>
        <taxon>Vertebrata</taxon>
        <taxon>Euteleostomi</taxon>
        <taxon>Actinopterygii</taxon>
        <taxon>Neopterygii</taxon>
        <taxon>Teleostei</taxon>
        <taxon>Neoteleostei</taxon>
        <taxon>Acanthomorphata</taxon>
        <taxon>Ovalentaria</taxon>
        <taxon>Atherinomorphae</taxon>
        <taxon>Beloniformes</taxon>
        <taxon>Adrianichthyidae</taxon>
        <taxon>Oryziinae</taxon>
        <taxon>Oryzias</taxon>
    </lineage>
</organism>
<feature type="region of interest" description="Disordered" evidence="1">
    <location>
        <begin position="38"/>
        <end position="60"/>
    </location>
</feature>
<reference evidence="2 3" key="2">
    <citation type="submission" date="2019-01" db="EMBL/GenBank/DDBJ databases">
        <title>A chromosome length genome reference of the Java medaka (oryzias javanicus).</title>
        <authorList>
            <person name="Herpin A."/>
            <person name="Takehana Y."/>
            <person name="Naruse K."/>
            <person name="Ansai S."/>
            <person name="Kawaguchi M."/>
        </authorList>
    </citation>
    <scope>NUCLEOTIDE SEQUENCE [LARGE SCALE GENOMIC DNA]</scope>
    <source>
        <strain evidence="2">RS831</strain>
        <tissue evidence="2">Whole body</tissue>
    </source>
</reference>
<sequence>MVPLCGQRSTEAEIRPSPRTFKLQQVFIFPSLVQRPNVATGKSRQSEAQHSMNEWLRKNTFSRKKENRLASFLSHGLQ</sequence>
<protein>
    <submittedName>
        <fullName evidence="2">Uncharacterized protein</fullName>
    </submittedName>
</protein>
<name>A0A437CJ88_ORYJA</name>
<evidence type="ECO:0000256" key="1">
    <source>
        <dbReference type="SAM" id="MobiDB-lite"/>
    </source>
</evidence>
<gene>
    <name evidence="2" type="ORF">OJAV_G00160820</name>
</gene>
<accession>A0A437CJ88</accession>
<feature type="compositionally biased region" description="Polar residues" evidence="1">
    <location>
        <begin position="40"/>
        <end position="52"/>
    </location>
</feature>